<evidence type="ECO:0000313" key="12">
    <source>
        <dbReference type="EMBL" id="BAM06568.1"/>
    </source>
</evidence>
<comment type="similarity">
    <text evidence="8">Belongs to the methylthiotransferase family. RimO subfamily.</text>
</comment>
<evidence type="ECO:0000259" key="10">
    <source>
        <dbReference type="PROSITE" id="PS51449"/>
    </source>
</evidence>
<keyword evidence="12" id="KW-0687">Ribonucleoprotein</keyword>
<dbReference type="PATRIC" id="fig|1162668.3.peg.1005"/>
<dbReference type="Pfam" id="PF04055">
    <property type="entry name" value="Radical_SAM"/>
    <property type="match status" value="1"/>
</dbReference>
<dbReference type="PROSITE" id="PS50926">
    <property type="entry name" value="TRAM"/>
    <property type="match status" value="1"/>
</dbReference>
<dbReference type="GO" id="GO:0005840">
    <property type="term" value="C:ribosome"/>
    <property type="evidence" value="ECO:0007669"/>
    <property type="project" value="UniProtKB-KW"/>
</dbReference>
<dbReference type="Gene3D" id="3.40.50.12160">
    <property type="entry name" value="Methylthiotransferase, N-terminal domain"/>
    <property type="match status" value="1"/>
</dbReference>
<dbReference type="InterPro" id="IPR058240">
    <property type="entry name" value="rSAM_sf"/>
</dbReference>
<dbReference type="GO" id="GO:0006400">
    <property type="term" value="P:tRNA modification"/>
    <property type="evidence" value="ECO:0007669"/>
    <property type="project" value="InterPro"/>
</dbReference>
<dbReference type="PANTHER" id="PTHR43837">
    <property type="entry name" value="RIBOSOMAL PROTEIN S12 METHYLTHIOTRANSFERASE RIMO"/>
    <property type="match status" value="1"/>
</dbReference>
<dbReference type="HAMAP" id="MF_01865">
    <property type="entry name" value="MTTase_RimO"/>
    <property type="match status" value="1"/>
</dbReference>
<dbReference type="CDD" id="cd01335">
    <property type="entry name" value="Radical_SAM"/>
    <property type="match status" value="1"/>
</dbReference>
<reference evidence="13" key="2">
    <citation type="submission" date="2012-03" db="EMBL/GenBank/DDBJ databases">
        <title>The complete genome sequence of the pioneer microbe on fresh volcanic deposit, Leptospirillum ferrooxidans strain C2-3.</title>
        <authorList>
            <person name="Fujimura R."/>
            <person name="Sato Y."/>
            <person name="Nishizawa T."/>
            <person name="Nanba K."/>
            <person name="Oshima K."/>
            <person name="Hattori M."/>
            <person name="Kamijo T."/>
            <person name="Ohta H."/>
        </authorList>
    </citation>
    <scope>NUCLEOTIDE SEQUENCE [LARGE SCALE GENOMIC DNA]</scope>
    <source>
        <strain evidence="13">C2-3</strain>
    </source>
</reference>
<feature type="binding site" evidence="8">
    <location>
        <position position="54"/>
    </location>
    <ligand>
        <name>[4Fe-4S] cluster</name>
        <dbReference type="ChEBI" id="CHEBI:49883"/>
        <label>1</label>
    </ligand>
</feature>
<dbReference type="PROSITE" id="PS51918">
    <property type="entry name" value="RADICAL_SAM"/>
    <property type="match status" value="1"/>
</dbReference>
<evidence type="ECO:0000256" key="1">
    <source>
        <dbReference type="ARBA" id="ARBA00022485"/>
    </source>
</evidence>
<evidence type="ECO:0000259" key="11">
    <source>
        <dbReference type="PROSITE" id="PS51918"/>
    </source>
</evidence>
<dbReference type="GO" id="GO:0046872">
    <property type="term" value="F:metal ion binding"/>
    <property type="evidence" value="ECO:0007669"/>
    <property type="project" value="UniProtKB-KW"/>
</dbReference>
<dbReference type="SFLD" id="SFLDG01061">
    <property type="entry name" value="methylthiotransferase"/>
    <property type="match status" value="1"/>
</dbReference>
<feature type="binding site" evidence="8">
    <location>
        <position position="18"/>
    </location>
    <ligand>
        <name>[4Fe-4S] cluster</name>
        <dbReference type="ChEBI" id="CHEBI:49883"/>
        <label>1</label>
    </ligand>
</feature>
<proteinExistence type="inferred from homology"/>
<dbReference type="InterPro" id="IPR038135">
    <property type="entry name" value="Methylthiotransferase_N_sf"/>
</dbReference>
<organism evidence="12 13">
    <name type="scientific">Leptospirillum ferrooxidans (strain C2-3)</name>
    <dbReference type="NCBI Taxonomy" id="1162668"/>
    <lineage>
        <taxon>Bacteria</taxon>
        <taxon>Pseudomonadati</taxon>
        <taxon>Nitrospirota</taxon>
        <taxon>Nitrospiria</taxon>
        <taxon>Nitrospirales</taxon>
        <taxon>Nitrospiraceae</taxon>
        <taxon>Leptospirillum</taxon>
    </lineage>
</organism>
<dbReference type="InterPro" id="IPR005840">
    <property type="entry name" value="Ribosomal_uS12_MeSTrfase_RimO"/>
</dbReference>
<dbReference type="Pfam" id="PF18693">
    <property type="entry name" value="TRAM_2"/>
    <property type="match status" value="1"/>
</dbReference>
<accession>I0IMR9</accession>
<comment type="catalytic activity">
    <reaction evidence="8">
        <text>L-aspartate(89)-[ribosomal protein uS12]-hydrogen + (sulfur carrier)-SH + AH2 + 2 S-adenosyl-L-methionine = 3-methylsulfanyl-L-aspartate(89)-[ribosomal protein uS12]-hydrogen + (sulfur carrier)-H + 5'-deoxyadenosine + L-methionine + A + S-adenosyl-L-homocysteine + 2 H(+)</text>
        <dbReference type="Rhea" id="RHEA:37087"/>
        <dbReference type="Rhea" id="RHEA-COMP:10460"/>
        <dbReference type="Rhea" id="RHEA-COMP:10461"/>
        <dbReference type="Rhea" id="RHEA-COMP:14737"/>
        <dbReference type="Rhea" id="RHEA-COMP:14739"/>
        <dbReference type="ChEBI" id="CHEBI:13193"/>
        <dbReference type="ChEBI" id="CHEBI:15378"/>
        <dbReference type="ChEBI" id="CHEBI:17319"/>
        <dbReference type="ChEBI" id="CHEBI:17499"/>
        <dbReference type="ChEBI" id="CHEBI:29917"/>
        <dbReference type="ChEBI" id="CHEBI:29961"/>
        <dbReference type="ChEBI" id="CHEBI:57844"/>
        <dbReference type="ChEBI" id="CHEBI:57856"/>
        <dbReference type="ChEBI" id="CHEBI:59789"/>
        <dbReference type="ChEBI" id="CHEBI:64428"/>
        <dbReference type="ChEBI" id="CHEBI:73599"/>
        <dbReference type="EC" id="2.8.4.4"/>
    </reaction>
</comment>
<dbReference type="KEGG" id="lfc:LFE_0859"/>
<feature type="binding site" evidence="8">
    <location>
        <position position="167"/>
    </location>
    <ligand>
        <name>[4Fe-4S] cluster</name>
        <dbReference type="ChEBI" id="CHEBI:49883"/>
        <label>2</label>
        <note>4Fe-4S-S-AdoMet</note>
    </ligand>
</feature>
<dbReference type="EC" id="2.8.4.4" evidence="8"/>
<dbReference type="AlphaFoldDB" id="I0IMR9"/>
<dbReference type="SUPFAM" id="SSF102114">
    <property type="entry name" value="Radical SAM enzymes"/>
    <property type="match status" value="1"/>
</dbReference>
<evidence type="ECO:0000256" key="6">
    <source>
        <dbReference type="ARBA" id="ARBA00023004"/>
    </source>
</evidence>
<dbReference type="InterPro" id="IPR002792">
    <property type="entry name" value="TRAM_dom"/>
</dbReference>
<feature type="domain" description="Radical SAM core" evidence="11">
    <location>
        <begin position="149"/>
        <end position="379"/>
    </location>
</feature>
<keyword evidence="2 8" id="KW-0963">Cytoplasm</keyword>
<dbReference type="GO" id="GO:0035599">
    <property type="term" value="F:aspartic acid methylthiotransferase activity"/>
    <property type="evidence" value="ECO:0007669"/>
    <property type="project" value="TreeGrafter"/>
</dbReference>
<feature type="binding site" evidence="8">
    <location>
        <position position="88"/>
    </location>
    <ligand>
        <name>[4Fe-4S] cluster</name>
        <dbReference type="ChEBI" id="CHEBI:49883"/>
        <label>1</label>
    </ligand>
</feature>
<dbReference type="GO" id="GO:0051539">
    <property type="term" value="F:4 iron, 4 sulfur cluster binding"/>
    <property type="evidence" value="ECO:0007669"/>
    <property type="project" value="UniProtKB-UniRule"/>
</dbReference>
<reference evidence="12 13" key="1">
    <citation type="journal article" date="2012" name="J. Bacteriol.">
        <title>Complete Genome Sequence of Leptospirillum ferrooxidans Strain C2-3, Isolated from a Fresh Volcanic Ash Deposit on the Island of Miyake, Japan.</title>
        <authorList>
            <person name="Fujimura R."/>
            <person name="Sato Y."/>
            <person name="Nishizawa T."/>
            <person name="Oshima K."/>
            <person name="Kim S.-W."/>
            <person name="Hattori M."/>
            <person name="Kamijo T."/>
            <person name="Ohta H."/>
        </authorList>
    </citation>
    <scope>NUCLEOTIDE SEQUENCE [LARGE SCALE GENOMIC DNA]</scope>
    <source>
        <strain evidence="12 13">C2-3</strain>
    </source>
</reference>
<evidence type="ECO:0000256" key="2">
    <source>
        <dbReference type="ARBA" id="ARBA00022490"/>
    </source>
</evidence>
<keyword evidence="4 8" id="KW-0949">S-adenosyl-L-methionine</keyword>
<evidence type="ECO:0000259" key="9">
    <source>
        <dbReference type="PROSITE" id="PS50926"/>
    </source>
</evidence>
<dbReference type="STRING" id="1162668.LFE_0859"/>
<dbReference type="Pfam" id="PF00919">
    <property type="entry name" value="UPF0004"/>
    <property type="match status" value="1"/>
</dbReference>
<dbReference type="NCBIfam" id="TIGR01125">
    <property type="entry name" value="30S ribosomal protein S12 methylthiotransferase RimO"/>
    <property type="match status" value="1"/>
</dbReference>
<sequence>MDSKNIIEKTVNIVSLGCPKNLVDTENMINDLESRGYKIIPDAEKAEIILVNTCSFVTDARKESIDTLLDLSRYKEEGNAKLLVGTGCLISRYKDTLPNLLPEVDVMLSTFEESRLGELLDGLSQPNVKKNNTTELIIPQSIPFREKRLTPRHRAYVKISEGCDHTCTFCSIPLSRGPQISRKPEDILSEITRLGNEGVEEITLIAQDLTRYGSDLGLKDGLADLLLMIDRLNKVSWVRLLYAYPTLVTDRLLDVIRDSPSIVKYLDIPLQHVNGEVLRRMERPGNIDSSRRLISRIREKVPGISLRTTFIVGFPGETDEEFQELMSFVKWANFDHLGVFSFSREEGTPSYNMDGQIPARIKNQRRNQVMALQKKISFEKNKSYVGKVVPVLIEGPSEQSPLVLSGRIATMAPDLIDGEVLVLSGSASVGEIVECCITKAHPYDLEAWEISVPPIV</sequence>
<dbReference type="EMBL" id="AP012342">
    <property type="protein sequence ID" value="BAM06568.1"/>
    <property type="molecule type" value="Genomic_DNA"/>
</dbReference>
<dbReference type="SFLD" id="SFLDG01082">
    <property type="entry name" value="B12-binding_domain_containing"/>
    <property type="match status" value="1"/>
</dbReference>
<keyword evidence="7 8" id="KW-0411">Iron-sulfur</keyword>
<keyword evidence="5 8" id="KW-0479">Metal-binding</keyword>
<dbReference type="FunFam" id="3.80.30.20:FF:000001">
    <property type="entry name" value="tRNA-2-methylthio-N(6)-dimethylallyladenosine synthase 2"/>
    <property type="match status" value="1"/>
</dbReference>
<feature type="binding site" evidence="8">
    <location>
        <position position="163"/>
    </location>
    <ligand>
        <name>[4Fe-4S] cluster</name>
        <dbReference type="ChEBI" id="CHEBI:49883"/>
        <label>2</label>
        <note>4Fe-4S-S-AdoMet</note>
    </ligand>
</feature>
<dbReference type="NCBIfam" id="TIGR00089">
    <property type="entry name" value="MiaB/RimO family radical SAM methylthiotransferase"/>
    <property type="match status" value="1"/>
</dbReference>
<dbReference type="SFLD" id="SFLDS00029">
    <property type="entry name" value="Radical_SAM"/>
    <property type="match status" value="1"/>
</dbReference>
<dbReference type="GO" id="GO:0005829">
    <property type="term" value="C:cytosol"/>
    <property type="evidence" value="ECO:0007669"/>
    <property type="project" value="TreeGrafter"/>
</dbReference>
<gene>
    <name evidence="8" type="primary">rimO</name>
    <name evidence="12" type="ordered locus">LFE_0859</name>
</gene>
<dbReference type="InterPro" id="IPR007197">
    <property type="entry name" value="rSAM"/>
</dbReference>
<evidence type="ECO:0000256" key="5">
    <source>
        <dbReference type="ARBA" id="ARBA00022723"/>
    </source>
</evidence>
<feature type="domain" description="TRAM" evidence="9">
    <location>
        <begin position="382"/>
        <end position="451"/>
    </location>
</feature>
<comment type="cofactor">
    <cofactor evidence="8">
        <name>[4Fe-4S] cluster</name>
        <dbReference type="ChEBI" id="CHEBI:49883"/>
    </cofactor>
    <text evidence="8">Binds 2 [4Fe-4S] clusters. One cluster is coordinated with 3 cysteines and an exchangeable S-adenosyl-L-methionine.</text>
</comment>
<dbReference type="InterPro" id="IPR006638">
    <property type="entry name" value="Elp3/MiaA/NifB-like_rSAM"/>
</dbReference>
<dbReference type="InterPro" id="IPR023404">
    <property type="entry name" value="rSAM_horseshoe"/>
</dbReference>
<feature type="binding site" evidence="8">
    <location>
        <position position="170"/>
    </location>
    <ligand>
        <name>[4Fe-4S] cluster</name>
        <dbReference type="ChEBI" id="CHEBI:49883"/>
        <label>2</label>
        <note>4Fe-4S-S-AdoMet</note>
    </ligand>
</feature>
<dbReference type="eggNOG" id="COG0621">
    <property type="taxonomic scope" value="Bacteria"/>
</dbReference>
<comment type="function">
    <text evidence="8">Catalyzes the methylthiolation of an aspartic acid residue of ribosomal protein uS12.</text>
</comment>
<dbReference type="InterPro" id="IPR020612">
    <property type="entry name" value="Methylthiotransferase_CS"/>
</dbReference>
<evidence type="ECO:0000256" key="4">
    <source>
        <dbReference type="ARBA" id="ARBA00022691"/>
    </source>
</evidence>
<dbReference type="SMART" id="SM00729">
    <property type="entry name" value="Elp3"/>
    <property type="match status" value="1"/>
</dbReference>
<dbReference type="InterPro" id="IPR012340">
    <property type="entry name" value="NA-bd_OB-fold"/>
</dbReference>
<evidence type="ECO:0000313" key="13">
    <source>
        <dbReference type="Proteomes" id="UP000007382"/>
    </source>
</evidence>
<evidence type="ECO:0000256" key="8">
    <source>
        <dbReference type="HAMAP-Rule" id="MF_01865"/>
    </source>
</evidence>
<evidence type="ECO:0000256" key="7">
    <source>
        <dbReference type="ARBA" id="ARBA00023014"/>
    </source>
</evidence>
<keyword evidence="3 8" id="KW-0808">Transferase</keyword>
<feature type="domain" description="MTTase N-terminal" evidence="10">
    <location>
        <begin position="9"/>
        <end position="125"/>
    </location>
</feature>
<dbReference type="Gene3D" id="3.80.30.20">
    <property type="entry name" value="tm_1862 like domain"/>
    <property type="match status" value="1"/>
</dbReference>
<dbReference type="InterPro" id="IPR005839">
    <property type="entry name" value="Methylthiotransferase"/>
</dbReference>
<name>I0IMR9_LEPFC</name>
<protein>
    <recommendedName>
        <fullName evidence="8">Ribosomal protein uS12 methylthiotransferase RimO</fullName>
        <shortName evidence="8">uS12 MTTase</shortName>
        <shortName evidence="8">uS12 methylthiotransferase</shortName>
        <ecNumber evidence="8">2.8.4.4</ecNumber>
    </recommendedName>
    <alternativeName>
        <fullName evidence="8">Ribosomal protein uS12 (aspartate-C(3))-methylthiotransferase</fullName>
    </alternativeName>
    <alternativeName>
        <fullName evidence="8">Ribosome maturation factor RimO</fullName>
    </alternativeName>
</protein>
<dbReference type="Gene3D" id="2.40.50.140">
    <property type="entry name" value="Nucleic acid-binding proteins"/>
    <property type="match status" value="1"/>
</dbReference>
<dbReference type="PROSITE" id="PS01278">
    <property type="entry name" value="MTTASE_RADICAL"/>
    <property type="match status" value="1"/>
</dbReference>
<keyword evidence="1 8" id="KW-0004">4Fe-4S</keyword>
<dbReference type="SFLD" id="SFLDF00274">
    <property type="entry name" value="ribosomal_protein_S12_methylth"/>
    <property type="match status" value="1"/>
</dbReference>
<dbReference type="InterPro" id="IPR013848">
    <property type="entry name" value="Methylthiotransferase_N"/>
</dbReference>
<dbReference type="HOGENOM" id="CLU_018697_0_1_0"/>
<keyword evidence="6 8" id="KW-0408">Iron</keyword>
<dbReference type="GO" id="GO:0103039">
    <property type="term" value="F:protein methylthiotransferase activity"/>
    <property type="evidence" value="ECO:0007669"/>
    <property type="project" value="UniProtKB-EC"/>
</dbReference>
<dbReference type="PANTHER" id="PTHR43837:SF1">
    <property type="entry name" value="RIBOSOMAL PROTEIN US12 METHYLTHIOTRANSFERASE RIMO"/>
    <property type="match status" value="1"/>
</dbReference>
<keyword evidence="13" id="KW-1185">Reference proteome</keyword>
<evidence type="ECO:0000256" key="3">
    <source>
        <dbReference type="ARBA" id="ARBA00022679"/>
    </source>
</evidence>
<keyword evidence="12" id="KW-0689">Ribosomal protein</keyword>
<dbReference type="Proteomes" id="UP000007382">
    <property type="component" value="Chromosome"/>
</dbReference>
<dbReference type="PROSITE" id="PS51449">
    <property type="entry name" value="MTTASE_N"/>
    <property type="match status" value="1"/>
</dbReference>
<comment type="subcellular location">
    <subcellularLocation>
        <location evidence="8">Cytoplasm</location>
    </subcellularLocation>
</comment>